<dbReference type="RefSeq" id="WP_379978105.1">
    <property type="nucleotide sequence ID" value="NZ_JBHSFV010000004.1"/>
</dbReference>
<keyword evidence="8" id="KW-1185">Reference proteome</keyword>
<dbReference type="SUPFAM" id="SSF46894">
    <property type="entry name" value="C-terminal effector domain of the bipartite response regulators"/>
    <property type="match status" value="1"/>
</dbReference>
<keyword evidence="4" id="KW-0812">Transmembrane</keyword>
<dbReference type="PANTHER" id="PTHR44688:SF16">
    <property type="entry name" value="DNA-BINDING TRANSCRIPTIONAL ACTIVATOR DEVR_DOSR"/>
    <property type="match status" value="1"/>
</dbReference>
<dbReference type="Gene3D" id="1.10.10.10">
    <property type="entry name" value="Winged helix-like DNA-binding domain superfamily/Winged helix DNA-binding domain"/>
    <property type="match status" value="1"/>
</dbReference>
<dbReference type="PROSITE" id="PS50043">
    <property type="entry name" value="HTH_LUXR_2"/>
    <property type="match status" value="1"/>
</dbReference>
<evidence type="ECO:0000256" key="2">
    <source>
        <dbReference type="ARBA" id="ARBA00023125"/>
    </source>
</evidence>
<protein>
    <submittedName>
        <fullName evidence="7">LuxR C-terminal-related transcriptional regulator</fullName>
    </submittedName>
</protein>
<evidence type="ECO:0000256" key="1">
    <source>
        <dbReference type="ARBA" id="ARBA00023015"/>
    </source>
</evidence>
<keyword evidence="1" id="KW-0805">Transcription regulation</keyword>
<sequence>MRHKLFILMLLTCSFSWVCFGQYEFSGQIDTKNWEGDIYLSIVRDYRKLSGIYPEQIINKTTPDAFGHFTFSGNNLSPENNMYRIHIDSCPEESKDAAHFTGHCLNSKEVLFVANNKDKITLPFTFDQEIFCSVASTNEKANTFIKIDSLKELMRYEFGSYRSQANWDLNAQKWFKKFQDYGQQLDEPLAELYAYAFLSDRSRDLYNYYLQDLEQTNYYQELAARLNEKYPNQPYTEQFKKELAADYFLIRKPEATPTSNWIYILGFLLIVSLLTNAYFLFFKRKAPAQTPTSLTNQEQKVLDLILQNRTNKEIASEIFVSVSTVKTHINSIYKKLNVSNREEVKSLYKKS</sequence>
<keyword evidence="3" id="KW-0804">Transcription</keyword>
<dbReference type="Proteomes" id="UP001596043">
    <property type="component" value="Unassembled WGS sequence"/>
</dbReference>
<proteinExistence type="predicted"/>
<dbReference type="PRINTS" id="PR00038">
    <property type="entry name" value="HTHLUXR"/>
</dbReference>
<gene>
    <name evidence="7" type="ORF">ACFO3O_08155</name>
</gene>
<evidence type="ECO:0000259" key="6">
    <source>
        <dbReference type="PROSITE" id="PS50043"/>
    </source>
</evidence>
<evidence type="ECO:0000313" key="8">
    <source>
        <dbReference type="Proteomes" id="UP001596043"/>
    </source>
</evidence>
<feature type="transmembrane region" description="Helical" evidence="4">
    <location>
        <begin position="261"/>
        <end position="281"/>
    </location>
</feature>
<organism evidence="7 8">
    <name type="scientific">Dokdonia ponticola</name>
    <dbReference type="NCBI Taxonomy" id="2041041"/>
    <lineage>
        <taxon>Bacteria</taxon>
        <taxon>Pseudomonadati</taxon>
        <taxon>Bacteroidota</taxon>
        <taxon>Flavobacteriia</taxon>
        <taxon>Flavobacteriales</taxon>
        <taxon>Flavobacteriaceae</taxon>
        <taxon>Dokdonia</taxon>
    </lineage>
</organism>
<evidence type="ECO:0000256" key="3">
    <source>
        <dbReference type="ARBA" id="ARBA00023163"/>
    </source>
</evidence>
<keyword evidence="5" id="KW-0732">Signal</keyword>
<feature type="chain" id="PRO_5046359859" evidence="5">
    <location>
        <begin position="22"/>
        <end position="351"/>
    </location>
</feature>
<evidence type="ECO:0000256" key="4">
    <source>
        <dbReference type="SAM" id="Phobius"/>
    </source>
</evidence>
<reference evidence="8" key="1">
    <citation type="journal article" date="2019" name="Int. J. Syst. Evol. Microbiol.">
        <title>The Global Catalogue of Microorganisms (GCM) 10K type strain sequencing project: providing services to taxonomists for standard genome sequencing and annotation.</title>
        <authorList>
            <consortium name="The Broad Institute Genomics Platform"/>
            <consortium name="The Broad Institute Genome Sequencing Center for Infectious Disease"/>
            <person name="Wu L."/>
            <person name="Ma J."/>
        </authorList>
    </citation>
    <scope>NUCLEOTIDE SEQUENCE [LARGE SCALE GENOMIC DNA]</scope>
    <source>
        <strain evidence="8">YJ-61-S</strain>
    </source>
</reference>
<keyword evidence="4" id="KW-1133">Transmembrane helix</keyword>
<dbReference type="PANTHER" id="PTHR44688">
    <property type="entry name" value="DNA-BINDING TRANSCRIPTIONAL ACTIVATOR DEVR_DOSR"/>
    <property type="match status" value="1"/>
</dbReference>
<comment type="caution">
    <text evidence="7">The sequence shown here is derived from an EMBL/GenBank/DDBJ whole genome shotgun (WGS) entry which is preliminary data.</text>
</comment>
<accession>A0ABV9HWJ6</accession>
<keyword evidence="2" id="KW-0238">DNA-binding</keyword>
<evidence type="ECO:0000313" key="7">
    <source>
        <dbReference type="EMBL" id="MFC4633876.1"/>
    </source>
</evidence>
<name>A0ABV9HWJ6_9FLAO</name>
<feature type="domain" description="HTH luxR-type" evidence="6">
    <location>
        <begin position="287"/>
        <end position="351"/>
    </location>
</feature>
<dbReference type="SMART" id="SM00421">
    <property type="entry name" value="HTH_LUXR"/>
    <property type="match status" value="1"/>
</dbReference>
<keyword evidence="4" id="KW-0472">Membrane</keyword>
<dbReference type="InterPro" id="IPR036388">
    <property type="entry name" value="WH-like_DNA-bd_sf"/>
</dbReference>
<dbReference type="EMBL" id="JBHSFV010000004">
    <property type="protein sequence ID" value="MFC4633876.1"/>
    <property type="molecule type" value="Genomic_DNA"/>
</dbReference>
<feature type="signal peptide" evidence="5">
    <location>
        <begin position="1"/>
        <end position="21"/>
    </location>
</feature>
<dbReference type="InterPro" id="IPR016032">
    <property type="entry name" value="Sig_transdc_resp-reg_C-effctor"/>
</dbReference>
<evidence type="ECO:0000256" key="5">
    <source>
        <dbReference type="SAM" id="SignalP"/>
    </source>
</evidence>
<dbReference type="InterPro" id="IPR000792">
    <property type="entry name" value="Tscrpt_reg_LuxR_C"/>
</dbReference>
<dbReference type="Pfam" id="PF00196">
    <property type="entry name" value="GerE"/>
    <property type="match status" value="1"/>
</dbReference>
<dbReference type="CDD" id="cd06170">
    <property type="entry name" value="LuxR_C_like"/>
    <property type="match status" value="1"/>
</dbReference>